<protein>
    <submittedName>
        <fullName evidence="3">Putative auto-transporter adhesin, head GIN domain</fullName>
    </submittedName>
</protein>
<feature type="signal peptide" evidence="1">
    <location>
        <begin position="1"/>
        <end position="18"/>
    </location>
</feature>
<evidence type="ECO:0000313" key="4">
    <source>
        <dbReference type="Proteomes" id="UP000199559"/>
    </source>
</evidence>
<evidence type="ECO:0000313" key="3">
    <source>
        <dbReference type="EMBL" id="SFI60594.1"/>
    </source>
</evidence>
<dbReference type="AlphaFoldDB" id="A0A1I3JK95"/>
<dbReference type="Pfam" id="PF10988">
    <property type="entry name" value="DUF2807"/>
    <property type="match status" value="1"/>
</dbReference>
<reference evidence="4" key="1">
    <citation type="submission" date="2016-10" db="EMBL/GenBank/DDBJ databases">
        <authorList>
            <person name="Varghese N."/>
            <person name="Submissions S."/>
        </authorList>
    </citation>
    <scope>NUCLEOTIDE SEQUENCE [LARGE SCALE GENOMIC DNA]</scope>
    <source>
        <strain evidence="4">DSM 28881</strain>
    </source>
</reference>
<accession>A0A1I3JK95</accession>
<dbReference type="RefSeq" id="WP_090837083.1">
    <property type="nucleotide sequence ID" value="NZ_FORM01000001.1"/>
</dbReference>
<gene>
    <name evidence="3" type="ORF">SAMN05443431_101442</name>
</gene>
<dbReference type="EMBL" id="FORM01000001">
    <property type="protein sequence ID" value="SFI60594.1"/>
    <property type="molecule type" value="Genomic_DNA"/>
</dbReference>
<feature type="domain" description="Putative auto-transporter adhesin head GIN" evidence="2">
    <location>
        <begin position="28"/>
        <end position="207"/>
    </location>
</feature>
<name>A0A1I3JK95_9FLAO</name>
<dbReference type="Gene3D" id="2.160.20.120">
    <property type="match status" value="1"/>
</dbReference>
<proteinExistence type="predicted"/>
<dbReference type="InterPro" id="IPR021255">
    <property type="entry name" value="DUF2807"/>
</dbReference>
<dbReference type="STRING" id="1144750.SAMN05443431_101442"/>
<keyword evidence="4" id="KW-1185">Reference proteome</keyword>
<evidence type="ECO:0000256" key="1">
    <source>
        <dbReference type="SAM" id="SignalP"/>
    </source>
</evidence>
<evidence type="ECO:0000259" key="2">
    <source>
        <dbReference type="Pfam" id="PF10988"/>
    </source>
</evidence>
<keyword evidence="1" id="KW-0732">Signal</keyword>
<organism evidence="3 4">
    <name type="scientific">Olleya namhaensis</name>
    <dbReference type="NCBI Taxonomy" id="1144750"/>
    <lineage>
        <taxon>Bacteria</taxon>
        <taxon>Pseudomonadati</taxon>
        <taxon>Bacteroidota</taxon>
        <taxon>Flavobacteriia</taxon>
        <taxon>Flavobacteriales</taxon>
        <taxon>Flavobacteriaceae</taxon>
    </lineage>
</organism>
<dbReference type="Proteomes" id="UP000199559">
    <property type="component" value="Unassembled WGS sequence"/>
</dbReference>
<feature type="chain" id="PRO_5011670305" evidence="1">
    <location>
        <begin position="19"/>
        <end position="226"/>
    </location>
</feature>
<sequence length="226" mass="24637">MKNLLLAVFFLSTTFLVAQNPINKNVGDFNEVKVFDLIKVSLVKSDENKVMITGENADDVEIIIKNNLLKVRMKLDRSFDGTKTFVAVHYSDIKLIDANEGAKVVGNELITQDSIELRAQEGASIIVSLDVDRVTVRAVSGGIIETRGKANTQDITLNTGGIYEGRDFETKNTTVKVRAAGEAEVKASNSVDARITAGGTIDIYGNPKNVTKKQTFGGKIRVKDTE</sequence>